<feature type="transmembrane region" description="Helical" evidence="9">
    <location>
        <begin position="31"/>
        <end position="52"/>
    </location>
</feature>
<evidence type="ECO:0000313" key="12">
    <source>
        <dbReference type="Proteomes" id="UP000018300"/>
    </source>
</evidence>
<feature type="transmembrane region" description="Helical" evidence="9">
    <location>
        <begin position="198"/>
        <end position="215"/>
    </location>
</feature>
<keyword evidence="5" id="KW-0997">Cell inner membrane</keyword>
<dbReference type="Pfam" id="PF01061">
    <property type="entry name" value="ABC2_membrane"/>
    <property type="match status" value="1"/>
</dbReference>
<dbReference type="InterPro" id="IPR013525">
    <property type="entry name" value="ABC2_TM"/>
</dbReference>
<evidence type="ECO:0000259" key="10">
    <source>
        <dbReference type="PROSITE" id="PS51012"/>
    </source>
</evidence>
<feature type="transmembrane region" description="Helical" evidence="9">
    <location>
        <begin position="136"/>
        <end position="165"/>
    </location>
</feature>
<proteinExistence type="inferred from homology"/>
<keyword evidence="3 9" id="KW-0813">Transport</keyword>
<dbReference type="InterPro" id="IPR047817">
    <property type="entry name" value="ABC2_TM_bact-type"/>
</dbReference>
<evidence type="ECO:0000256" key="9">
    <source>
        <dbReference type="RuleBase" id="RU361157"/>
    </source>
</evidence>
<evidence type="ECO:0000256" key="8">
    <source>
        <dbReference type="ARBA" id="ARBA00023136"/>
    </source>
</evidence>
<dbReference type="PIRSF" id="PIRSF006648">
    <property type="entry name" value="DrrB"/>
    <property type="match status" value="1"/>
</dbReference>
<dbReference type="AlphaFoldDB" id="R5LSQ6"/>
<evidence type="ECO:0000256" key="7">
    <source>
        <dbReference type="ARBA" id="ARBA00022989"/>
    </source>
</evidence>
<keyword evidence="8 9" id="KW-0472">Membrane</keyword>
<dbReference type="PANTHER" id="PTHR30413">
    <property type="entry name" value="INNER MEMBRANE TRANSPORT PERMEASE"/>
    <property type="match status" value="1"/>
</dbReference>
<evidence type="ECO:0000256" key="6">
    <source>
        <dbReference type="ARBA" id="ARBA00022692"/>
    </source>
</evidence>
<protein>
    <recommendedName>
        <fullName evidence="9">Transport permease protein</fullName>
    </recommendedName>
</protein>
<keyword evidence="4 9" id="KW-1003">Cell membrane</keyword>
<evidence type="ECO:0000313" key="11">
    <source>
        <dbReference type="EMBL" id="CCY76121.1"/>
    </source>
</evidence>
<feature type="transmembrane region" description="Helical" evidence="9">
    <location>
        <begin position="104"/>
        <end position="130"/>
    </location>
</feature>
<dbReference type="PRINTS" id="PR00164">
    <property type="entry name" value="ABC2TRNSPORT"/>
</dbReference>
<comment type="subcellular location">
    <subcellularLocation>
        <location evidence="1">Cell inner membrane</location>
        <topology evidence="1">Multi-pass membrane protein</topology>
    </subcellularLocation>
    <subcellularLocation>
        <location evidence="9">Cell membrane</location>
        <topology evidence="9">Multi-pass membrane protein</topology>
    </subcellularLocation>
</comment>
<dbReference type="GO" id="GO:0140359">
    <property type="term" value="F:ABC-type transporter activity"/>
    <property type="evidence" value="ECO:0007669"/>
    <property type="project" value="InterPro"/>
</dbReference>
<feature type="domain" description="ABC transmembrane type-2" evidence="10">
    <location>
        <begin position="32"/>
        <end position="251"/>
    </location>
</feature>
<dbReference type="PROSITE" id="PS51012">
    <property type="entry name" value="ABC_TM2"/>
    <property type="match status" value="1"/>
</dbReference>
<sequence>MSTMVSNLKQYIPLLSELVTRDIKTKYRRSVLGVLWTLLNPLLMMIVLSIVFSQLFGRFAIENYPIYLLSGQVIFNFFSESTSMSMTSVINNAPLLKKVYIPKYVFVLSRVISSSINLAASFAALIVVMLAMRTELYYTVILSLLPVLSLIVLSIGVGLILAALAVKFRDIVHLYSVFITAFMYLTPVIYPISSLPHWVAGIVKANPITSILTMFRGFMLYGTMPDAFTVCMTVFPSIAFLLLGIRVFYKNQDDFILYI</sequence>
<evidence type="ECO:0000256" key="2">
    <source>
        <dbReference type="ARBA" id="ARBA00007783"/>
    </source>
</evidence>
<dbReference type="InterPro" id="IPR000412">
    <property type="entry name" value="ABC_2_transport"/>
</dbReference>
<dbReference type="EMBL" id="CAYU010000021">
    <property type="protein sequence ID" value="CCY76121.1"/>
    <property type="molecule type" value="Genomic_DNA"/>
</dbReference>
<evidence type="ECO:0000256" key="4">
    <source>
        <dbReference type="ARBA" id="ARBA00022475"/>
    </source>
</evidence>
<evidence type="ECO:0000256" key="1">
    <source>
        <dbReference type="ARBA" id="ARBA00004429"/>
    </source>
</evidence>
<evidence type="ECO:0000256" key="5">
    <source>
        <dbReference type="ARBA" id="ARBA00022519"/>
    </source>
</evidence>
<feature type="transmembrane region" description="Helical" evidence="9">
    <location>
        <begin position="172"/>
        <end position="192"/>
    </location>
</feature>
<organism evidence="11 12">
    <name type="scientific">Eshraghiella crossota CAG:259</name>
    <dbReference type="NCBI Taxonomy" id="1263062"/>
    <lineage>
        <taxon>Bacteria</taxon>
        <taxon>Bacillati</taxon>
        <taxon>Bacillota</taxon>
        <taxon>Clostridia</taxon>
        <taxon>Lachnospirales</taxon>
        <taxon>Lachnospiraceae</taxon>
        <taxon>Eshraghiella</taxon>
    </lineage>
</organism>
<comment type="similarity">
    <text evidence="2 9">Belongs to the ABC-2 integral membrane protein family.</text>
</comment>
<evidence type="ECO:0000256" key="3">
    <source>
        <dbReference type="ARBA" id="ARBA00022448"/>
    </source>
</evidence>
<reference evidence="11" key="1">
    <citation type="submission" date="2012-11" db="EMBL/GenBank/DDBJ databases">
        <title>Dependencies among metagenomic species, viruses, plasmids and units of genetic variation.</title>
        <authorList>
            <person name="Nielsen H.B."/>
            <person name="Almeida M."/>
            <person name="Juncker A.S."/>
            <person name="Rasmussen S."/>
            <person name="Li J."/>
            <person name="Sunagawa S."/>
            <person name="Plichta D."/>
            <person name="Gautier L."/>
            <person name="Le Chatelier E."/>
            <person name="Peletier E."/>
            <person name="Bonde I."/>
            <person name="Nielsen T."/>
            <person name="Manichanh C."/>
            <person name="Arumugam M."/>
            <person name="Batto J."/>
            <person name="Santos M.B.Q.D."/>
            <person name="Blom N."/>
            <person name="Borruel N."/>
            <person name="Burgdorf K.S."/>
            <person name="Boumezbeur F."/>
            <person name="Casellas F."/>
            <person name="Dore J."/>
            <person name="Guarner F."/>
            <person name="Hansen T."/>
            <person name="Hildebrand F."/>
            <person name="Kaas R.S."/>
            <person name="Kennedy S."/>
            <person name="Kristiansen K."/>
            <person name="Kultima J.R."/>
            <person name="Leonard P."/>
            <person name="Levenez F."/>
            <person name="Lund O."/>
            <person name="Moumen B."/>
            <person name="Le Paslier D."/>
            <person name="Pons N."/>
            <person name="Pedersen O."/>
            <person name="Prifti E."/>
            <person name="Qin J."/>
            <person name="Raes J."/>
            <person name="Tap J."/>
            <person name="Tims S."/>
            <person name="Ussery D.W."/>
            <person name="Yamada T."/>
            <person name="MetaHit consortium"/>
            <person name="Renault P."/>
            <person name="Sicheritz-Ponten T."/>
            <person name="Bork P."/>
            <person name="Wang J."/>
            <person name="Brunak S."/>
            <person name="Ehrlich S.D."/>
        </authorList>
    </citation>
    <scope>NUCLEOTIDE SEQUENCE [LARGE SCALE GENOMIC DNA]</scope>
</reference>
<comment type="caution">
    <text evidence="11">The sequence shown here is derived from an EMBL/GenBank/DDBJ whole genome shotgun (WGS) entry which is preliminary data.</text>
</comment>
<dbReference type="GO" id="GO:0043190">
    <property type="term" value="C:ATP-binding cassette (ABC) transporter complex"/>
    <property type="evidence" value="ECO:0007669"/>
    <property type="project" value="InterPro"/>
</dbReference>
<dbReference type="PANTHER" id="PTHR30413:SF8">
    <property type="entry name" value="TRANSPORT PERMEASE PROTEIN"/>
    <property type="match status" value="1"/>
</dbReference>
<name>R5LSQ6_9FIRM</name>
<keyword evidence="7 9" id="KW-1133">Transmembrane helix</keyword>
<accession>R5LSQ6</accession>
<dbReference type="Proteomes" id="UP000018300">
    <property type="component" value="Unassembled WGS sequence"/>
</dbReference>
<keyword evidence="6 9" id="KW-0812">Transmembrane</keyword>
<dbReference type="GO" id="GO:0015920">
    <property type="term" value="P:lipopolysaccharide transport"/>
    <property type="evidence" value="ECO:0007669"/>
    <property type="project" value="TreeGrafter"/>
</dbReference>
<gene>
    <name evidence="11" type="ORF">BN569_01914</name>
</gene>
<feature type="transmembrane region" description="Helical" evidence="9">
    <location>
        <begin position="227"/>
        <end position="249"/>
    </location>
</feature>